<dbReference type="GO" id="GO:0052621">
    <property type="term" value="F:diguanylate cyclase activity"/>
    <property type="evidence" value="ECO:0007669"/>
    <property type="project" value="UniProtKB-EC"/>
</dbReference>
<dbReference type="RefSeq" id="WP_078485738.1">
    <property type="nucleotide sequence ID" value="NZ_MPRJ01000005.1"/>
</dbReference>
<dbReference type="PANTHER" id="PTHR45138">
    <property type="entry name" value="REGULATORY COMPONENTS OF SENSORY TRANSDUCTION SYSTEM"/>
    <property type="match status" value="1"/>
</dbReference>
<gene>
    <name evidence="5" type="ORF">BOW51_01385</name>
</gene>
<evidence type="ECO:0000313" key="6">
    <source>
        <dbReference type="Proteomes" id="UP000190896"/>
    </source>
</evidence>
<dbReference type="CDD" id="cd01949">
    <property type="entry name" value="GGDEF"/>
    <property type="match status" value="1"/>
</dbReference>
<dbReference type="SMART" id="SM00267">
    <property type="entry name" value="GGDEF"/>
    <property type="match status" value="1"/>
</dbReference>
<evidence type="ECO:0000256" key="1">
    <source>
        <dbReference type="ARBA" id="ARBA00001946"/>
    </source>
</evidence>
<dbReference type="GO" id="GO:1902201">
    <property type="term" value="P:negative regulation of bacterial-type flagellum-dependent cell motility"/>
    <property type="evidence" value="ECO:0007669"/>
    <property type="project" value="TreeGrafter"/>
</dbReference>
<dbReference type="EMBL" id="MPRJ01000005">
    <property type="protein sequence ID" value="OOZ37665.1"/>
    <property type="molecule type" value="Genomic_DNA"/>
</dbReference>
<dbReference type="NCBIfam" id="TIGR00254">
    <property type="entry name" value="GGDEF"/>
    <property type="match status" value="1"/>
</dbReference>
<dbReference type="OrthoDB" id="5620448at2"/>
<dbReference type="PROSITE" id="PS50887">
    <property type="entry name" value="GGDEF"/>
    <property type="match status" value="1"/>
</dbReference>
<organism evidence="5 6">
    <name type="scientific">Solemya velesiana gill symbiont</name>
    <dbReference type="NCBI Taxonomy" id="1918948"/>
    <lineage>
        <taxon>Bacteria</taxon>
        <taxon>Pseudomonadati</taxon>
        <taxon>Pseudomonadota</taxon>
        <taxon>Gammaproteobacteria</taxon>
        <taxon>sulfur-oxidizing symbionts</taxon>
    </lineage>
</organism>
<dbReference type="InterPro" id="IPR050469">
    <property type="entry name" value="Diguanylate_Cyclase"/>
</dbReference>
<keyword evidence="6" id="KW-1185">Reference proteome</keyword>
<evidence type="ECO:0000256" key="3">
    <source>
        <dbReference type="ARBA" id="ARBA00034247"/>
    </source>
</evidence>
<sequence>MAVVVAIILLVGVLLWNRMLRQRVDRRTRALNQELQEREVLEGELRRLATTDELTGALNRRRILELAAEEMKRVKRYDTDFSIALLDLDHFKKINDTYGHAVGDMVLKSVVRTSMDQLRDCDLLGRVGGEEFVILLPESDEGAARQAMERVRVGTESLSLKAPDQRHISLTVSAGISSFGGEGDGVERMLVRCDKALYMAKERGRNQLVVCTTDCENWDECGKR</sequence>
<feature type="domain" description="GGDEF" evidence="4">
    <location>
        <begin position="79"/>
        <end position="213"/>
    </location>
</feature>
<evidence type="ECO:0000313" key="5">
    <source>
        <dbReference type="EMBL" id="OOZ37665.1"/>
    </source>
</evidence>
<dbReference type="GO" id="GO:0005886">
    <property type="term" value="C:plasma membrane"/>
    <property type="evidence" value="ECO:0007669"/>
    <property type="project" value="TreeGrafter"/>
</dbReference>
<comment type="caution">
    <text evidence="5">The sequence shown here is derived from an EMBL/GenBank/DDBJ whole genome shotgun (WGS) entry which is preliminary data.</text>
</comment>
<dbReference type="Gene3D" id="3.30.70.270">
    <property type="match status" value="1"/>
</dbReference>
<proteinExistence type="predicted"/>
<evidence type="ECO:0000256" key="2">
    <source>
        <dbReference type="ARBA" id="ARBA00012528"/>
    </source>
</evidence>
<comment type="cofactor">
    <cofactor evidence="1">
        <name>Mg(2+)</name>
        <dbReference type="ChEBI" id="CHEBI:18420"/>
    </cofactor>
</comment>
<dbReference type="FunFam" id="3.30.70.270:FF:000001">
    <property type="entry name" value="Diguanylate cyclase domain protein"/>
    <property type="match status" value="1"/>
</dbReference>
<protein>
    <recommendedName>
        <fullName evidence="2">diguanylate cyclase</fullName>
        <ecNumber evidence="2">2.7.7.65</ecNumber>
    </recommendedName>
</protein>
<evidence type="ECO:0000259" key="4">
    <source>
        <dbReference type="PROSITE" id="PS50887"/>
    </source>
</evidence>
<name>A0A1T2KXT7_9GAMM</name>
<dbReference type="InterPro" id="IPR043128">
    <property type="entry name" value="Rev_trsase/Diguanyl_cyclase"/>
</dbReference>
<comment type="catalytic activity">
    <reaction evidence="3">
        <text>2 GTP = 3',3'-c-di-GMP + 2 diphosphate</text>
        <dbReference type="Rhea" id="RHEA:24898"/>
        <dbReference type="ChEBI" id="CHEBI:33019"/>
        <dbReference type="ChEBI" id="CHEBI:37565"/>
        <dbReference type="ChEBI" id="CHEBI:58805"/>
        <dbReference type="EC" id="2.7.7.65"/>
    </reaction>
</comment>
<dbReference type="GO" id="GO:0043709">
    <property type="term" value="P:cell adhesion involved in single-species biofilm formation"/>
    <property type="evidence" value="ECO:0007669"/>
    <property type="project" value="TreeGrafter"/>
</dbReference>
<dbReference type="AlphaFoldDB" id="A0A1T2KXT7"/>
<dbReference type="InterPro" id="IPR029787">
    <property type="entry name" value="Nucleotide_cyclase"/>
</dbReference>
<reference evidence="5 6" key="1">
    <citation type="submission" date="2016-11" db="EMBL/GenBank/DDBJ databases">
        <title>Mixed transmission modes and dynamic genome evolution in an obligate animal-bacterial symbiosis.</title>
        <authorList>
            <person name="Russell S.L."/>
            <person name="Corbett-Detig R.B."/>
            <person name="Cavanaugh C.M."/>
        </authorList>
    </citation>
    <scope>NUCLEOTIDE SEQUENCE [LARGE SCALE GENOMIC DNA]</scope>
    <source>
        <strain evidence="5">Se-Cadez</strain>
    </source>
</reference>
<dbReference type="EC" id="2.7.7.65" evidence="2"/>
<dbReference type="SUPFAM" id="SSF55073">
    <property type="entry name" value="Nucleotide cyclase"/>
    <property type="match status" value="1"/>
</dbReference>
<dbReference type="Proteomes" id="UP000190896">
    <property type="component" value="Unassembled WGS sequence"/>
</dbReference>
<dbReference type="InterPro" id="IPR000160">
    <property type="entry name" value="GGDEF_dom"/>
</dbReference>
<dbReference type="PANTHER" id="PTHR45138:SF9">
    <property type="entry name" value="DIGUANYLATE CYCLASE DGCM-RELATED"/>
    <property type="match status" value="1"/>
</dbReference>
<accession>A0A1T2KXT7</accession>
<dbReference type="Pfam" id="PF00990">
    <property type="entry name" value="GGDEF"/>
    <property type="match status" value="1"/>
</dbReference>